<reference evidence="1" key="1">
    <citation type="submission" date="2018-06" db="EMBL/GenBank/DDBJ databases">
        <authorList>
            <person name="Zhirakovskaya E."/>
        </authorList>
    </citation>
    <scope>NUCLEOTIDE SEQUENCE</scope>
</reference>
<proteinExistence type="predicted"/>
<evidence type="ECO:0000313" key="1">
    <source>
        <dbReference type="EMBL" id="VAV98863.1"/>
    </source>
</evidence>
<dbReference type="SUPFAM" id="SSF53254">
    <property type="entry name" value="Phosphoglycerate mutase-like"/>
    <property type="match status" value="1"/>
</dbReference>
<organism evidence="1">
    <name type="scientific">hydrothermal vent metagenome</name>
    <dbReference type="NCBI Taxonomy" id="652676"/>
    <lineage>
        <taxon>unclassified sequences</taxon>
        <taxon>metagenomes</taxon>
        <taxon>ecological metagenomes</taxon>
    </lineage>
</organism>
<accession>A0A3B0SR27</accession>
<evidence type="ECO:0008006" key="2">
    <source>
        <dbReference type="Google" id="ProtNLM"/>
    </source>
</evidence>
<feature type="non-terminal residue" evidence="1">
    <location>
        <position position="43"/>
    </location>
</feature>
<sequence length="43" mass="5022">MAEIYLIRHGQASFHSDNYDKLSDLGRLQSRYLGQYFTERAIG</sequence>
<dbReference type="CDD" id="cd07040">
    <property type="entry name" value="HP"/>
    <property type="match status" value="1"/>
</dbReference>
<protein>
    <recommendedName>
        <fullName evidence="2">Histidine phosphatase family protein</fullName>
    </recommendedName>
</protein>
<dbReference type="AlphaFoldDB" id="A0A3B0SR27"/>
<dbReference type="EMBL" id="UOED01000131">
    <property type="protein sequence ID" value="VAV98863.1"/>
    <property type="molecule type" value="Genomic_DNA"/>
</dbReference>
<dbReference type="Gene3D" id="3.40.50.1240">
    <property type="entry name" value="Phosphoglycerate mutase-like"/>
    <property type="match status" value="1"/>
</dbReference>
<gene>
    <name evidence="1" type="ORF">MNBD_ALPHA02-2245</name>
</gene>
<dbReference type="InterPro" id="IPR029033">
    <property type="entry name" value="His_PPase_superfam"/>
</dbReference>
<name>A0A3B0SR27_9ZZZZ</name>